<evidence type="ECO:0000313" key="2">
    <source>
        <dbReference type="EMBL" id="HJA98002.1"/>
    </source>
</evidence>
<dbReference type="InterPro" id="IPR025393">
    <property type="entry name" value="DUF4301"/>
</dbReference>
<dbReference type="Pfam" id="PF14134">
    <property type="entry name" value="DUF4301"/>
    <property type="match status" value="1"/>
</dbReference>
<proteinExistence type="predicted"/>
<sequence length="478" mass="53395">MFTKEDFTQMEEHGVSLASVWAQLQNFQHGFPPLPVVRAASVGDGIRQLTPEQIDRAVDRYDREADRLRIVKFVPASGAATRMFKDLFDFVRDGHRNETVDCLLAHLEEFAFYPELRLQIPSDADDRTIVEYIVGRGLRYGETPKGLISFHRYGGEVRKAVEEHLVEGALYAASGGEVKLHFTVSPEHRARFEALLAQRVPIYEARYGVRYRISFSEQSPATDTLAVNPDFSPFRGEDGRLLFRPAGHGALLANLGAIEADLIFVKNIDNVTTDARKGDTIRYKKALAGVLLDLQAKIFQCLMALEVPGAQLEAIAEFIEKELCVKLPKDYNTALLREVLDRPIRVCGMVRNEGEPGGGPFWVATPRGLETLQIAESSQIAPDKKDLMRSSTHFNPVDLVCSFTTSKGGRFDLQKFVDPSTGFISRKSSAGRELLAQELPGLWNGSMARWNTVFVEVPVSTFSPVKVVTDLLRPEHKM</sequence>
<reference evidence="2" key="2">
    <citation type="submission" date="2021-04" db="EMBL/GenBank/DDBJ databases">
        <authorList>
            <person name="Gilroy R."/>
        </authorList>
    </citation>
    <scope>NUCLEOTIDE SEQUENCE</scope>
    <source>
        <strain evidence="2">CHK169-11906</strain>
    </source>
</reference>
<dbReference type="InterPro" id="IPR029044">
    <property type="entry name" value="Nucleotide-diphossugar_trans"/>
</dbReference>
<organism evidence="2 3">
    <name type="scientific">Candidatus Alistipes avicola</name>
    <dbReference type="NCBI Taxonomy" id="2838432"/>
    <lineage>
        <taxon>Bacteria</taxon>
        <taxon>Pseudomonadati</taxon>
        <taxon>Bacteroidota</taxon>
        <taxon>Bacteroidia</taxon>
        <taxon>Bacteroidales</taxon>
        <taxon>Rikenellaceae</taxon>
        <taxon>Alistipes</taxon>
    </lineage>
</organism>
<dbReference type="AlphaFoldDB" id="A0A9D2L2T0"/>
<dbReference type="Proteomes" id="UP000824259">
    <property type="component" value="Unassembled WGS sequence"/>
</dbReference>
<comment type="caution">
    <text evidence="2">The sequence shown here is derived from an EMBL/GenBank/DDBJ whole genome shotgun (WGS) entry which is preliminary data.</text>
</comment>
<accession>A0A9D2L2T0</accession>
<gene>
    <name evidence="2" type="ORF">H9779_00135</name>
</gene>
<name>A0A9D2L2T0_9BACT</name>
<evidence type="ECO:0000259" key="1">
    <source>
        <dbReference type="Pfam" id="PF14134"/>
    </source>
</evidence>
<dbReference type="SUPFAM" id="SSF53448">
    <property type="entry name" value="Nucleotide-diphospho-sugar transferases"/>
    <property type="match status" value="1"/>
</dbReference>
<reference evidence="2" key="1">
    <citation type="journal article" date="2021" name="PeerJ">
        <title>Extensive microbial diversity within the chicken gut microbiome revealed by metagenomics and culture.</title>
        <authorList>
            <person name="Gilroy R."/>
            <person name="Ravi A."/>
            <person name="Getino M."/>
            <person name="Pursley I."/>
            <person name="Horton D.L."/>
            <person name="Alikhan N.F."/>
            <person name="Baker D."/>
            <person name="Gharbi K."/>
            <person name="Hall N."/>
            <person name="Watson M."/>
            <person name="Adriaenssens E.M."/>
            <person name="Foster-Nyarko E."/>
            <person name="Jarju S."/>
            <person name="Secka A."/>
            <person name="Antonio M."/>
            <person name="Oren A."/>
            <person name="Chaudhuri R.R."/>
            <person name="La Ragione R."/>
            <person name="Hildebrand F."/>
            <person name="Pallen M.J."/>
        </authorList>
    </citation>
    <scope>NUCLEOTIDE SEQUENCE</scope>
    <source>
        <strain evidence="2">CHK169-11906</strain>
    </source>
</reference>
<evidence type="ECO:0000313" key="3">
    <source>
        <dbReference type="Proteomes" id="UP000824259"/>
    </source>
</evidence>
<feature type="domain" description="DUF4301" evidence="1">
    <location>
        <begin position="3"/>
        <end position="477"/>
    </location>
</feature>
<dbReference type="EMBL" id="DWYR01000001">
    <property type="protein sequence ID" value="HJA98002.1"/>
    <property type="molecule type" value="Genomic_DNA"/>
</dbReference>
<protein>
    <submittedName>
        <fullName evidence="2">DUF4301 family protein</fullName>
    </submittedName>
</protein>